<comment type="caution">
    <text evidence="2">The sequence shown here is derived from an EMBL/GenBank/DDBJ whole genome shotgun (WGS) entry which is preliminary data.</text>
</comment>
<reference evidence="2 3" key="1">
    <citation type="submission" date="2015-09" db="EMBL/GenBank/DDBJ databases">
        <authorList>
            <consortium name="Pathogen Informatics"/>
        </authorList>
    </citation>
    <scope>NUCLEOTIDE SEQUENCE [LARGE SCALE GENOMIC DNA]</scope>
    <source>
        <strain evidence="2 3">2789STDY5834858</strain>
    </source>
</reference>
<feature type="domain" description="Two component regulator three Y" evidence="1">
    <location>
        <begin position="413"/>
        <end position="474"/>
    </location>
</feature>
<feature type="domain" description="Two component regulator three Y" evidence="1">
    <location>
        <begin position="27"/>
        <end position="93"/>
    </location>
</feature>
<dbReference type="NCBIfam" id="NF010681">
    <property type="entry name" value="PRK14081.1"/>
    <property type="match status" value="1"/>
</dbReference>
<accession>A0ABM9US10</accession>
<protein>
    <submittedName>
        <fullName evidence="2">Triple tyrosine motif-containing protein</fullName>
    </submittedName>
</protein>
<proteinExistence type="predicted"/>
<gene>
    <name evidence="2" type="ORF">ERS852473_02060</name>
</gene>
<organism evidence="2 3">
    <name type="scientific">Sarcina ventriculi</name>
    <name type="common">Clostridium ventriculi</name>
    <dbReference type="NCBI Taxonomy" id="1267"/>
    <lineage>
        <taxon>Bacteria</taxon>
        <taxon>Bacillati</taxon>
        <taxon>Bacillota</taxon>
        <taxon>Clostridia</taxon>
        <taxon>Eubacteriales</taxon>
        <taxon>Clostridiaceae</taxon>
        <taxon>Sarcina</taxon>
    </lineage>
</organism>
<name>A0ABM9US10_SARVE</name>
<feature type="domain" description="Two component regulator three Y" evidence="1">
    <location>
        <begin position="604"/>
        <end position="667"/>
    </location>
</feature>
<evidence type="ECO:0000313" key="2">
    <source>
        <dbReference type="EMBL" id="CUO15398.1"/>
    </source>
</evidence>
<evidence type="ECO:0000313" key="3">
    <source>
        <dbReference type="Proteomes" id="UP000095488"/>
    </source>
</evidence>
<keyword evidence="3" id="KW-1185">Reference proteome</keyword>
<feature type="domain" description="Two component regulator three Y" evidence="1">
    <location>
        <begin position="219"/>
        <end position="285"/>
    </location>
</feature>
<dbReference type="EMBL" id="CYZR01000007">
    <property type="protein sequence ID" value="CUO15398.1"/>
    <property type="molecule type" value="Genomic_DNA"/>
</dbReference>
<dbReference type="Pfam" id="PF07495">
    <property type="entry name" value="Y_Y_Y"/>
    <property type="match status" value="7"/>
</dbReference>
<sequence length="669" mass="78190">MGDLLLEIEEKGIIKDNKWVDIKVTNNTKDALTYKILAGKDGIWDTISDFDKNENGHIEWVPKEEGNYMIIAQARRKDSKKPFDYKVSQSITIGDYDDKLIKDLYIEKNKFKIGDKITIKVEGYKSPLMFRYFIGSKQDWKLIKDYTPEDTITYTANRSGEFEFLVECKIPESTHNFDDFRTIPFKVCDFERPEITDFKCLTKEMVANNQLTFEVKGSFEDDRTALYKFVKINSDGKGCNIQDYSSKNTISFEEEVPGKYKLLCLIKDMYSNREYDDRAVMVYEVKPYKAINLKTFDTDLNSPQVIGSNILIKALAKGGKNLLYRFKIDGPIGEDSGFSKNTTFLWEAKAEGEYLITLLVKDESFKGEYETLSQINYVIDKKRTKPIKIADIVFSKEKNYIKNEPINVKVITDGGKNTRYSFEVTRDEIVIASTAYSDKNWIEFIPREEGEYKLEIKIKDKYSEKEYDTHTNSYFRVKEYLEANIEHILLPSNGYFLVGDKVDIEIITENTKDTLIKYITKINEQIVEETDYEVSKKINIIPKCSGKYTVEIYAKNKKCITEYDSKKEVKFYVNDCLPITSTRLISEKKEFKLNEEITLNVESDGGTEVCYEYYIMKDGDWNLVQNYSRKDYYTFRALKEGDYRVLVLAKSHYKKCAYEDYDMFEFKVI</sequence>
<evidence type="ECO:0000259" key="1">
    <source>
        <dbReference type="Pfam" id="PF07495"/>
    </source>
</evidence>
<feature type="domain" description="Two component regulator three Y" evidence="1">
    <location>
        <begin position="509"/>
        <end position="573"/>
    </location>
</feature>
<feature type="domain" description="Two component regulator three Y" evidence="1">
    <location>
        <begin position="127"/>
        <end position="187"/>
    </location>
</feature>
<feature type="domain" description="Two component regulator three Y" evidence="1">
    <location>
        <begin position="317"/>
        <end position="379"/>
    </location>
</feature>
<dbReference type="RefSeq" id="WP_055260063.1">
    <property type="nucleotide sequence ID" value="NZ_CABIXL010000007.1"/>
</dbReference>
<dbReference type="InterPro" id="IPR011123">
    <property type="entry name" value="Y_Y_Y"/>
</dbReference>
<dbReference type="Proteomes" id="UP000095488">
    <property type="component" value="Unassembled WGS sequence"/>
</dbReference>